<feature type="compositionally biased region" description="Basic and acidic residues" evidence="1">
    <location>
        <begin position="136"/>
        <end position="152"/>
    </location>
</feature>
<dbReference type="AlphaFoldDB" id="A0A1R3V8N5"/>
<protein>
    <submittedName>
        <fullName evidence="2">Uncharacterized protein</fullName>
    </submittedName>
</protein>
<keyword evidence="3" id="KW-1185">Reference proteome</keyword>
<name>A0A1R3V8N5_9HYPH</name>
<feature type="compositionally biased region" description="Basic and acidic residues" evidence="1">
    <location>
        <begin position="161"/>
        <end position="179"/>
    </location>
</feature>
<dbReference type="STRING" id="1631249.BQ8794_280001"/>
<evidence type="ECO:0000256" key="1">
    <source>
        <dbReference type="SAM" id="MobiDB-lite"/>
    </source>
</evidence>
<evidence type="ECO:0000313" key="2">
    <source>
        <dbReference type="EMBL" id="SIT56262.1"/>
    </source>
</evidence>
<reference evidence="3" key="1">
    <citation type="submission" date="2017-01" db="EMBL/GenBank/DDBJ databases">
        <authorList>
            <person name="Brunel B."/>
        </authorList>
    </citation>
    <scope>NUCLEOTIDE SEQUENCE [LARGE SCALE GENOMIC DNA]</scope>
</reference>
<organism evidence="2 3">
    <name type="scientific">Mesorhizobium prunaredense</name>
    <dbReference type="NCBI Taxonomy" id="1631249"/>
    <lineage>
        <taxon>Bacteria</taxon>
        <taxon>Pseudomonadati</taxon>
        <taxon>Pseudomonadota</taxon>
        <taxon>Alphaproteobacteria</taxon>
        <taxon>Hyphomicrobiales</taxon>
        <taxon>Phyllobacteriaceae</taxon>
        <taxon>Mesorhizobium</taxon>
    </lineage>
</organism>
<dbReference type="Proteomes" id="UP000188388">
    <property type="component" value="Unassembled WGS sequence"/>
</dbReference>
<sequence>MDACRQAPPCPPPRPSPTQVTGHFCGCFPHPVARFTRPDWDGLSLLPWLALRRAGIACWGASAKPGLSSLHDVSRLVRGSPEIWFLDPKVLAAQGQELTDPHAAEPSPVLPVYMGTKREASRIAPGTIGPAVSSFSEERDRGRLSQRDRPETLNKSSRPISLDDGRRRFRSAREQGDSP</sequence>
<dbReference type="EMBL" id="FTPD01000021">
    <property type="protein sequence ID" value="SIT56262.1"/>
    <property type="molecule type" value="Genomic_DNA"/>
</dbReference>
<proteinExistence type="predicted"/>
<accession>A0A1R3V8N5</accession>
<evidence type="ECO:0000313" key="3">
    <source>
        <dbReference type="Proteomes" id="UP000188388"/>
    </source>
</evidence>
<gene>
    <name evidence="2" type="ORF">BQ8794_280001</name>
</gene>
<feature type="region of interest" description="Disordered" evidence="1">
    <location>
        <begin position="125"/>
        <end position="179"/>
    </location>
</feature>